<dbReference type="Proteomes" id="UP001314263">
    <property type="component" value="Unassembled WGS sequence"/>
</dbReference>
<dbReference type="GO" id="GO:0008233">
    <property type="term" value="F:peptidase activity"/>
    <property type="evidence" value="ECO:0007669"/>
    <property type="project" value="UniProtKB-UniRule"/>
</dbReference>
<evidence type="ECO:0000313" key="11">
    <source>
        <dbReference type="Proteomes" id="UP001314263"/>
    </source>
</evidence>
<feature type="transmembrane region" description="Helical" evidence="9">
    <location>
        <begin position="56"/>
        <end position="80"/>
    </location>
</feature>
<evidence type="ECO:0000256" key="1">
    <source>
        <dbReference type="ARBA" id="ARBA00004477"/>
    </source>
</evidence>
<accession>A0AAV1I731</accession>
<proteinExistence type="inferred from homology"/>
<comment type="caution">
    <text evidence="10">The sequence shown here is derived from an EMBL/GenBank/DDBJ whole genome shotgun (WGS) entry which is preliminary data.</text>
</comment>
<evidence type="ECO:0000256" key="2">
    <source>
        <dbReference type="ARBA" id="ARBA00007324"/>
    </source>
</evidence>
<comment type="similarity">
    <text evidence="2 9">Belongs to the SPCS2 family.</text>
</comment>
<dbReference type="GO" id="GO:0006465">
    <property type="term" value="P:signal peptide processing"/>
    <property type="evidence" value="ECO:0007669"/>
    <property type="project" value="UniProtKB-UniRule"/>
</dbReference>
<evidence type="ECO:0000256" key="6">
    <source>
        <dbReference type="ARBA" id="ARBA00022989"/>
    </source>
</evidence>
<dbReference type="GO" id="GO:0005787">
    <property type="term" value="C:signal peptidase complex"/>
    <property type="evidence" value="ECO:0007669"/>
    <property type="project" value="UniProtKB-UniRule"/>
</dbReference>
<evidence type="ECO:0000313" key="10">
    <source>
        <dbReference type="EMBL" id="CAK0780984.1"/>
    </source>
</evidence>
<feature type="transmembrane region" description="Helical" evidence="9">
    <location>
        <begin position="32"/>
        <end position="49"/>
    </location>
</feature>
<reference evidence="10 11" key="1">
    <citation type="submission" date="2023-10" db="EMBL/GenBank/DDBJ databases">
        <authorList>
            <person name="Maclean D."/>
            <person name="Macfadyen A."/>
        </authorList>
    </citation>
    <scope>NUCLEOTIDE SEQUENCE [LARGE SCALE GENOMIC DNA]</scope>
</reference>
<protein>
    <recommendedName>
        <fullName evidence="3 9">Signal peptidase complex subunit 2</fullName>
    </recommendedName>
</protein>
<name>A0AAV1I731_9CHLO</name>
<keyword evidence="7 9" id="KW-0472">Membrane</keyword>
<keyword evidence="11" id="KW-1185">Reference proteome</keyword>
<evidence type="ECO:0000256" key="4">
    <source>
        <dbReference type="ARBA" id="ARBA00022692"/>
    </source>
</evidence>
<comment type="subcellular location">
    <subcellularLocation>
        <location evidence="1 9">Endoplasmic reticulum membrane</location>
        <topology evidence="1 9">Multi-pass membrane protein</topology>
    </subcellularLocation>
</comment>
<dbReference type="AlphaFoldDB" id="A0AAV1I731"/>
<evidence type="ECO:0000256" key="9">
    <source>
        <dbReference type="RuleBase" id="RU368033"/>
    </source>
</evidence>
<dbReference type="EMBL" id="CAUYUE010000006">
    <property type="protein sequence ID" value="CAK0780984.1"/>
    <property type="molecule type" value="Genomic_DNA"/>
</dbReference>
<dbReference type="PANTHER" id="PTHR13085">
    <property type="entry name" value="MICROSOMAL SIGNAL PEPTIDASE 25 KDA SUBUNIT"/>
    <property type="match status" value="1"/>
</dbReference>
<dbReference type="Pfam" id="PF06703">
    <property type="entry name" value="SPC25"/>
    <property type="match status" value="1"/>
</dbReference>
<gene>
    <name evidence="10" type="ORF">CVIRNUC_005245</name>
</gene>
<keyword evidence="5 9" id="KW-0256">Endoplasmic reticulum</keyword>
<keyword evidence="6 9" id="KW-1133">Transmembrane helix</keyword>
<comment type="function">
    <text evidence="8 9">Component of the signal peptidase complex (SPC) which catalyzes the cleavage of N-terminal signal sequences from nascent proteins as they are translocated into the lumen of the endoplasmic reticulum. Enhances the enzymatic activity of SPC and facilitates the interactions between different components of the translocation site.</text>
</comment>
<dbReference type="InterPro" id="IPR009582">
    <property type="entry name" value="Spc2/SPCS2"/>
</dbReference>
<sequence>MAGLKRGLDDCALNAVLDAGYQENYLTSNVKIGIGSITIAVALVAQFYPKKHPENWGMLLACLIFYCIGSTFLSLFSALYEEDACFITRPKKAAGDLALRVSSRLPRYSDRYTLAVSDQAKHKPSLANLWKPVPRGDGVQQEWSLTQFYDVDGVLHDDIFKAEVQRLVARCEGQEKRVT</sequence>
<keyword evidence="4 9" id="KW-0812">Transmembrane</keyword>
<organism evidence="10 11">
    <name type="scientific">Coccomyxa viridis</name>
    <dbReference type="NCBI Taxonomy" id="1274662"/>
    <lineage>
        <taxon>Eukaryota</taxon>
        <taxon>Viridiplantae</taxon>
        <taxon>Chlorophyta</taxon>
        <taxon>core chlorophytes</taxon>
        <taxon>Trebouxiophyceae</taxon>
        <taxon>Trebouxiophyceae incertae sedis</taxon>
        <taxon>Coccomyxaceae</taxon>
        <taxon>Coccomyxa</taxon>
    </lineage>
</organism>
<dbReference type="PANTHER" id="PTHR13085:SF0">
    <property type="entry name" value="SIGNAL PEPTIDASE COMPLEX SUBUNIT 2"/>
    <property type="match status" value="1"/>
</dbReference>
<evidence type="ECO:0000256" key="8">
    <source>
        <dbReference type="ARBA" id="ARBA00045608"/>
    </source>
</evidence>
<dbReference type="GO" id="GO:0045047">
    <property type="term" value="P:protein targeting to ER"/>
    <property type="evidence" value="ECO:0007669"/>
    <property type="project" value="TreeGrafter"/>
</dbReference>
<evidence type="ECO:0000256" key="3">
    <source>
        <dbReference type="ARBA" id="ARBA00017057"/>
    </source>
</evidence>
<evidence type="ECO:0000256" key="7">
    <source>
        <dbReference type="ARBA" id="ARBA00023136"/>
    </source>
</evidence>
<evidence type="ECO:0000256" key="5">
    <source>
        <dbReference type="ARBA" id="ARBA00022824"/>
    </source>
</evidence>